<dbReference type="STRING" id="1745343.A0A2J6QPV3"/>
<evidence type="ECO:0000256" key="1">
    <source>
        <dbReference type="SAM" id="MobiDB-lite"/>
    </source>
</evidence>
<evidence type="ECO:0000313" key="3">
    <source>
        <dbReference type="EMBL" id="PMD28289.1"/>
    </source>
</evidence>
<protein>
    <recommendedName>
        <fullName evidence="2">DUF5672 domain-containing protein</fullName>
    </recommendedName>
</protein>
<sequence>MAVNTIDERRRKSRNILLSAFLILLFVWSIKLCYPQSTILSIYSQHDEKNAGSVPSNAPRPRPSAAKLGQSTSKPEDNLTWESDSFNGTVTTKAAVIVETRFRANLIPLILHFSTVLGPTWPILIYTSAESKGQFSSSAALGRYLKSGAIQVRMLPQTVLVTNSDSVNEFMATKWLWEDLAPAEHILIFQSDSMLCANAARSVDDFFAYDFVGAPIAKKDLGKGYNGGLTLRKRSTILYILDKWDWMTTKKGRDRFEDQWYFNRMKEIQQEEEGQGIKPEDDGAINLPTLEVARTFSVETIDYPHPLGVHQVHKWLETQRQSLDAWCPEYKLCSEGYIVDT</sequence>
<keyword evidence="4" id="KW-1185">Reference proteome</keyword>
<feature type="domain" description="DUF5672" evidence="2">
    <location>
        <begin position="150"/>
        <end position="310"/>
    </location>
</feature>
<gene>
    <name evidence="3" type="ORF">NA56DRAFT_7460</name>
</gene>
<evidence type="ECO:0000259" key="2">
    <source>
        <dbReference type="Pfam" id="PF18922"/>
    </source>
</evidence>
<dbReference type="OrthoDB" id="10025998at2759"/>
<dbReference type="Pfam" id="PF18922">
    <property type="entry name" value="DUF5672"/>
    <property type="match status" value="1"/>
</dbReference>
<feature type="region of interest" description="Disordered" evidence="1">
    <location>
        <begin position="49"/>
        <end position="82"/>
    </location>
</feature>
<organism evidence="3 4">
    <name type="scientific">Hyaloscypha hepaticicola</name>
    <dbReference type="NCBI Taxonomy" id="2082293"/>
    <lineage>
        <taxon>Eukaryota</taxon>
        <taxon>Fungi</taxon>
        <taxon>Dikarya</taxon>
        <taxon>Ascomycota</taxon>
        <taxon>Pezizomycotina</taxon>
        <taxon>Leotiomycetes</taxon>
        <taxon>Helotiales</taxon>
        <taxon>Hyaloscyphaceae</taxon>
        <taxon>Hyaloscypha</taxon>
    </lineage>
</organism>
<evidence type="ECO:0000313" key="4">
    <source>
        <dbReference type="Proteomes" id="UP000235672"/>
    </source>
</evidence>
<dbReference type="Proteomes" id="UP000235672">
    <property type="component" value="Unassembled WGS sequence"/>
</dbReference>
<reference evidence="3 4" key="1">
    <citation type="submission" date="2016-05" db="EMBL/GenBank/DDBJ databases">
        <title>A degradative enzymes factory behind the ericoid mycorrhizal symbiosis.</title>
        <authorList>
            <consortium name="DOE Joint Genome Institute"/>
            <person name="Martino E."/>
            <person name="Morin E."/>
            <person name="Grelet G."/>
            <person name="Kuo A."/>
            <person name="Kohler A."/>
            <person name="Daghino S."/>
            <person name="Barry K."/>
            <person name="Choi C."/>
            <person name="Cichocki N."/>
            <person name="Clum A."/>
            <person name="Copeland A."/>
            <person name="Hainaut M."/>
            <person name="Haridas S."/>
            <person name="Labutti K."/>
            <person name="Lindquist E."/>
            <person name="Lipzen A."/>
            <person name="Khouja H.-R."/>
            <person name="Murat C."/>
            <person name="Ohm R."/>
            <person name="Olson A."/>
            <person name="Spatafora J."/>
            <person name="Veneault-Fourrey C."/>
            <person name="Henrissat B."/>
            <person name="Grigoriev I."/>
            <person name="Martin F."/>
            <person name="Perotto S."/>
        </authorList>
    </citation>
    <scope>NUCLEOTIDE SEQUENCE [LARGE SCALE GENOMIC DNA]</scope>
    <source>
        <strain evidence="3 4">UAMH 7357</strain>
    </source>
</reference>
<feature type="compositionally biased region" description="Low complexity" evidence="1">
    <location>
        <begin position="55"/>
        <end position="66"/>
    </location>
</feature>
<dbReference type="AlphaFoldDB" id="A0A2J6QPV3"/>
<dbReference type="InterPro" id="IPR043729">
    <property type="entry name" value="DUF5672"/>
</dbReference>
<proteinExistence type="predicted"/>
<dbReference type="EMBL" id="KZ613464">
    <property type="protein sequence ID" value="PMD28289.1"/>
    <property type="molecule type" value="Genomic_DNA"/>
</dbReference>
<accession>A0A2J6QPV3</accession>
<name>A0A2J6QPV3_9HELO</name>